<dbReference type="PANTHER" id="PTHR12788:SF10">
    <property type="entry name" value="PROTEIN-TYROSINE SULFOTRANSFERASE"/>
    <property type="match status" value="1"/>
</dbReference>
<dbReference type="InterPro" id="IPR011990">
    <property type="entry name" value="TPR-like_helical_dom_sf"/>
</dbReference>
<dbReference type="Proteomes" id="UP001217500">
    <property type="component" value="Chromosome"/>
</dbReference>
<dbReference type="InterPro" id="IPR027417">
    <property type="entry name" value="P-loop_NTPase"/>
</dbReference>
<dbReference type="Pfam" id="PF13432">
    <property type="entry name" value="TPR_16"/>
    <property type="match status" value="1"/>
</dbReference>
<keyword evidence="1" id="KW-0808">Transferase</keyword>
<dbReference type="SUPFAM" id="SSF52540">
    <property type="entry name" value="P-loop containing nucleoside triphosphate hydrolases"/>
    <property type="match status" value="1"/>
</dbReference>
<dbReference type="InterPro" id="IPR019734">
    <property type="entry name" value="TPR_rpt"/>
</dbReference>
<gene>
    <name evidence="3" type="ORF">PH603_11165</name>
</gene>
<dbReference type="EMBL" id="CP116805">
    <property type="protein sequence ID" value="WCL53099.1"/>
    <property type="molecule type" value="Genomic_DNA"/>
</dbReference>
<dbReference type="AlphaFoldDB" id="A0AAF0BJG7"/>
<evidence type="ECO:0000313" key="4">
    <source>
        <dbReference type="Proteomes" id="UP001217500"/>
    </source>
</evidence>
<dbReference type="PROSITE" id="PS50005">
    <property type="entry name" value="TPR"/>
    <property type="match status" value="2"/>
</dbReference>
<name>A0AAF0BJG7_9PROT</name>
<dbReference type="KEGG" id="gso:PH603_11165"/>
<dbReference type="Pfam" id="PF14559">
    <property type="entry name" value="TPR_19"/>
    <property type="match status" value="1"/>
</dbReference>
<dbReference type="GO" id="GO:0008476">
    <property type="term" value="F:protein-tyrosine sulfotransferase activity"/>
    <property type="evidence" value="ECO:0007669"/>
    <property type="project" value="InterPro"/>
</dbReference>
<proteinExistence type="predicted"/>
<dbReference type="Gene3D" id="1.25.40.10">
    <property type="entry name" value="Tetratricopeptide repeat domain"/>
    <property type="match status" value="2"/>
</dbReference>
<keyword evidence="4" id="KW-1185">Reference proteome</keyword>
<accession>A0AAF0BJG7</accession>
<sequence>MMNAGATETIVRTGEPDKARLAALLKRGYQAFASRKLGEAGAAAREVLTHAPRVKEAHFLVGLIASESRDTATAVRAFKSVVGLDEGDAAGWAQLARLYAMLGQYGNAETALERAVALSPAMPIVMDTIGGVFSALGDQAEALRWFDKATAKEPGHPQFAFNRANALLFLGRFDEARAALDIVLKAHPDMPRAHWMIAGMSKAKDRKHIEEMAEYLGSRGYTPLSQSFLLYATGKELEDLEDWDAAFEAFEAGAAAKRAATDYDEAVEEQLFAALKSAFTTEWLAAQKGKTPADAPIFIVGQPRTGTTLVERIIAAHGEVEAAGELQQFAMSMKRLSGLSTPLPMSAEVVEAIAAMDASLVGHAYIEATKPVRGSKSHFIDKMPVNYLYAPLIAAALPNAKIVHVRRDPMDSCFASYKQLFAEAYPHSYNQQEMARHHARYLSLMTDWRALLGDRLIEIEYEKLVTDTEAETRRLIAALGLAWDDACLDFFNNDGAVTTASAAQVREPAHTRSVGRWRRYEDKLSAMRNELLAQGVAV</sequence>
<dbReference type="InterPro" id="IPR026634">
    <property type="entry name" value="TPST-like"/>
</dbReference>
<dbReference type="RefSeq" id="WP_289502611.1">
    <property type="nucleotide sequence ID" value="NZ_CP116805.1"/>
</dbReference>
<dbReference type="Pfam" id="PF13469">
    <property type="entry name" value="Sulfotransfer_3"/>
    <property type="match status" value="1"/>
</dbReference>
<keyword evidence="2" id="KW-0802">TPR repeat</keyword>
<feature type="repeat" description="TPR" evidence="2">
    <location>
        <begin position="123"/>
        <end position="156"/>
    </location>
</feature>
<feature type="repeat" description="TPR" evidence="2">
    <location>
        <begin position="89"/>
        <end position="122"/>
    </location>
</feature>
<evidence type="ECO:0000256" key="2">
    <source>
        <dbReference type="PROSITE-ProRule" id="PRU00339"/>
    </source>
</evidence>
<dbReference type="Gene3D" id="3.40.50.300">
    <property type="entry name" value="P-loop containing nucleotide triphosphate hydrolases"/>
    <property type="match status" value="1"/>
</dbReference>
<dbReference type="PANTHER" id="PTHR12788">
    <property type="entry name" value="PROTEIN-TYROSINE SULFOTRANSFERASE 2"/>
    <property type="match status" value="1"/>
</dbReference>
<protein>
    <submittedName>
        <fullName evidence="3">Sulfotransferase</fullName>
    </submittedName>
</protein>
<dbReference type="SUPFAM" id="SSF48452">
    <property type="entry name" value="TPR-like"/>
    <property type="match status" value="1"/>
</dbReference>
<evidence type="ECO:0000313" key="3">
    <source>
        <dbReference type="EMBL" id="WCL53099.1"/>
    </source>
</evidence>
<reference evidence="3" key="1">
    <citation type="submission" date="2023-01" db="EMBL/GenBank/DDBJ databases">
        <title>The genome sequence of Kordiimonadaceae bacterium 6D33.</title>
        <authorList>
            <person name="Liu Y."/>
        </authorList>
    </citation>
    <scope>NUCLEOTIDE SEQUENCE</scope>
    <source>
        <strain evidence="3">6D33</strain>
    </source>
</reference>
<dbReference type="SMART" id="SM00028">
    <property type="entry name" value="TPR"/>
    <property type="match status" value="6"/>
</dbReference>
<evidence type="ECO:0000256" key="1">
    <source>
        <dbReference type="ARBA" id="ARBA00022679"/>
    </source>
</evidence>
<organism evidence="3 4">
    <name type="scientific">Gimibacter soli</name>
    <dbReference type="NCBI Taxonomy" id="3024400"/>
    <lineage>
        <taxon>Bacteria</taxon>
        <taxon>Pseudomonadati</taxon>
        <taxon>Pseudomonadota</taxon>
        <taxon>Alphaproteobacteria</taxon>
        <taxon>Kordiimonadales</taxon>
        <taxon>Temperatibacteraceae</taxon>
        <taxon>Gimibacter</taxon>
    </lineage>
</organism>